<evidence type="ECO:0000313" key="3">
    <source>
        <dbReference type="Proteomes" id="UP001280121"/>
    </source>
</evidence>
<dbReference type="AlphaFoldDB" id="A0AAD9TYE5"/>
<evidence type="ECO:0000313" key="2">
    <source>
        <dbReference type="EMBL" id="KAK2644292.1"/>
    </source>
</evidence>
<comment type="caution">
    <text evidence="2">The sequence shown here is derived from an EMBL/GenBank/DDBJ whole genome shotgun (WGS) entry which is preliminary data.</text>
</comment>
<protein>
    <submittedName>
        <fullName evidence="2">Uncharacterized protein</fullName>
    </submittedName>
</protein>
<gene>
    <name evidence="2" type="ORF">Ddye_019487</name>
</gene>
<dbReference type="EMBL" id="JANJYI010000006">
    <property type="protein sequence ID" value="KAK2644292.1"/>
    <property type="molecule type" value="Genomic_DNA"/>
</dbReference>
<dbReference type="Proteomes" id="UP001280121">
    <property type="component" value="Unassembled WGS sequence"/>
</dbReference>
<sequence>MLLYVRYAYRVSYCITILHPLNLFVVYHADSSATVEDMPPKKNKKSTPAGKRIVGSSSRGPHQCVRNQNYMRRMAKLEEAQFIFERGIHLEELKKTTIPDTVRERKL</sequence>
<accession>A0AAD9TYE5</accession>
<name>A0AAD9TYE5_9ROSI</name>
<organism evidence="2 3">
    <name type="scientific">Dipteronia dyeriana</name>
    <dbReference type="NCBI Taxonomy" id="168575"/>
    <lineage>
        <taxon>Eukaryota</taxon>
        <taxon>Viridiplantae</taxon>
        <taxon>Streptophyta</taxon>
        <taxon>Embryophyta</taxon>
        <taxon>Tracheophyta</taxon>
        <taxon>Spermatophyta</taxon>
        <taxon>Magnoliopsida</taxon>
        <taxon>eudicotyledons</taxon>
        <taxon>Gunneridae</taxon>
        <taxon>Pentapetalae</taxon>
        <taxon>rosids</taxon>
        <taxon>malvids</taxon>
        <taxon>Sapindales</taxon>
        <taxon>Sapindaceae</taxon>
        <taxon>Hippocastanoideae</taxon>
        <taxon>Acereae</taxon>
        <taxon>Dipteronia</taxon>
    </lineage>
</organism>
<feature type="region of interest" description="Disordered" evidence="1">
    <location>
        <begin position="35"/>
        <end position="61"/>
    </location>
</feature>
<reference evidence="2" key="1">
    <citation type="journal article" date="2023" name="Plant J.">
        <title>Genome sequences and population genomics provide insights into the demographic history, inbreeding, and mutation load of two 'living fossil' tree species of Dipteronia.</title>
        <authorList>
            <person name="Feng Y."/>
            <person name="Comes H.P."/>
            <person name="Chen J."/>
            <person name="Zhu S."/>
            <person name="Lu R."/>
            <person name="Zhang X."/>
            <person name="Li P."/>
            <person name="Qiu J."/>
            <person name="Olsen K.M."/>
            <person name="Qiu Y."/>
        </authorList>
    </citation>
    <scope>NUCLEOTIDE SEQUENCE</scope>
    <source>
        <strain evidence="2">KIB01</strain>
    </source>
</reference>
<evidence type="ECO:0000256" key="1">
    <source>
        <dbReference type="SAM" id="MobiDB-lite"/>
    </source>
</evidence>
<proteinExistence type="predicted"/>
<keyword evidence="3" id="KW-1185">Reference proteome</keyword>